<dbReference type="PANTHER" id="PTHR33990:SF2">
    <property type="entry name" value="PHNB-LIKE DOMAIN-CONTAINING PROTEIN"/>
    <property type="match status" value="1"/>
</dbReference>
<evidence type="ECO:0000313" key="3">
    <source>
        <dbReference type="Proteomes" id="UP000293638"/>
    </source>
</evidence>
<keyword evidence="2" id="KW-0808">Transferase</keyword>
<dbReference type="GO" id="GO:0032259">
    <property type="term" value="P:methylation"/>
    <property type="evidence" value="ECO:0007669"/>
    <property type="project" value="UniProtKB-KW"/>
</dbReference>
<gene>
    <name evidence="2" type="ORF">EV189_2613</name>
</gene>
<reference evidence="2 3" key="1">
    <citation type="submission" date="2019-02" db="EMBL/GenBank/DDBJ databases">
        <title>Genomic Encyclopedia of Type Strains, Phase IV (KMG-IV): sequencing the most valuable type-strain genomes for metagenomic binning, comparative biology and taxonomic classification.</title>
        <authorList>
            <person name="Goeker M."/>
        </authorList>
    </citation>
    <scope>NUCLEOTIDE SEQUENCE [LARGE SCALE GENOMIC DNA]</scope>
    <source>
        <strain evidence="2 3">DSM 45622</strain>
    </source>
</reference>
<dbReference type="AlphaFoldDB" id="A0A4Q7NPJ4"/>
<dbReference type="PANTHER" id="PTHR33990">
    <property type="entry name" value="PROTEIN YJDN-RELATED"/>
    <property type="match status" value="1"/>
</dbReference>
<evidence type="ECO:0000313" key="2">
    <source>
        <dbReference type="EMBL" id="RZS87189.1"/>
    </source>
</evidence>
<dbReference type="SUPFAM" id="SSF54593">
    <property type="entry name" value="Glyoxalase/Bleomycin resistance protein/Dihydroxybiphenyl dioxygenase"/>
    <property type="match status" value="1"/>
</dbReference>
<dbReference type="Proteomes" id="UP000293638">
    <property type="component" value="Unassembled WGS sequence"/>
</dbReference>
<dbReference type="InterPro" id="IPR028973">
    <property type="entry name" value="PhnB-like"/>
</dbReference>
<dbReference type="OrthoDB" id="9806473at2"/>
<keyword evidence="3" id="KW-1185">Reference proteome</keyword>
<evidence type="ECO:0000259" key="1">
    <source>
        <dbReference type="Pfam" id="PF06983"/>
    </source>
</evidence>
<sequence>MPETVVCLWFDGAAEEAARRYVEVFPRSEVTAVHRHTEAGPGEPGTVLTVEFSLDGRPFLGLNGGPLYRPTEAVSVQVMCADQDEVDHYWEALSDGGEQGPCGWLKDRWGFSWQVVPRRLPELLADESVAVPVMRAMMQMGKLDIRALEAAARG</sequence>
<dbReference type="CDD" id="cd06588">
    <property type="entry name" value="PhnB_like"/>
    <property type="match status" value="1"/>
</dbReference>
<organism evidence="2 3">
    <name type="scientific">Motilibacter rhizosphaerae</name>
    <dbReference type="NCBI Taxonomy" id="598652"/>
    <lineage>
        <taxon>Bacteria</taxon>
        <taxon>Bacillati</taxon>
        <taxon>Actinomycetota</taxon>
        <taxon>Actinomycetes</taxon>
        <taxon>Motilibacterales</taxon>
        <taxon>Motilibacteraceae</taxon>
        <taxon>Motilibacter</taxon>
    </lineage>
</organism>
<accession>A0A4Q7NPJ4</accession>
<proteinExistence type="predicted"/>
<comment type="caution">
    <text evidence="2">The sequence shown here is derived from an EMBL/GenBank/DDBJ whole genome shotgun (WGS) entry which is preliminary data.</text>
</comment>
<dbReference type="GO" id="GO:0008168">
    <property type="term" value="F:methyltransferase activity"/>
    <property type="evidence" value="ECO:0007669"/>
    <property type="project" value="UniProtKB-KW"/>
</dbReference>
<dbReference type="Pfam" id="PF06983">
    <property type="entry name" value="3-dmu-9_3-mt"/>
    <property type="match status" value="1"/>
</dbReference>
<dbReference type="Gene3D" id="3.10.180.10">
    <property type="entry name" value="2,3-Dihydroxybiphenyl 1,2-Dioxygenase, domain 1"/>
    <property type="match status" value="1"/>
</dbReference>
<dbReference type="InterPro" id="IPR009725">
    <property type="entry name" value="3_dmu_93_MTrfase"/>
</dbReference>
<feature type="domain" description="PhnB-like" evidence="1">
    <location>
        <begin position="4"/>
        <end position="116"/>
    </location>
</feature>
<name>A0A4Q7NPJ4_9ACTN</name>
<dbReference type="RefSeq" id="WP_130493343.1">
    <property type="nucleotide sequence ID" value="NZ_SGXD01000003.1"/>
</dbReference>
<protein>
    <submittedName>
        <fullName evidence="2">Putative 3-demethylubiquinone-9 3-methyltransferase (Glyoxalase superfamily)</fullName>
    </submittedName>
</protein>
<dbReference type="EMBL" id="SGXD01000003">
    <property type="protein sequence ID" value="RZS87189.1"/>
    <property type="molecule type" value="Genomic_DNA"/>
</dbReference>
<dbReference type="PIRSF" id="PIRSF021700">
    <property type="entry name" value="3_dmu_93_MTrfase"/>
    <property type="match status" value="1"/>
</dbReference>
<keyword evidence="2" id="KW-0830">Ubiquinone</keyword>
<dbReference type="InterPro" id="IPR029068">
    <property type="entry name" value="Glyas_Bleomycin-R_OHBP_Dase"/>
</dbReference>
<keyword evidence="2" id="KW-0489">Methyltransferase</keyword>